<accession>A0ABS7ZBD2</accession>
<feature type="transmembrane region" description="Helical" evidence="1">
    <location>
        <begin position="422"/>
        <end position="441"/>
    </location>
</feature>
<name>A0ABS7ZBD2_9MICO</name>
<keyword evidence="3" id="KW-1185">Reference proteome</keyword>
<feature type="transmembrane region" description="Helical" evidence="1">
    <location>
        <begin position="222"/>
        <end position="243"/>
    </location>
</feature>
<dbReference type="RefSeq" id="WP_225564136.1">
    <property type="nucleotide sequence ID" value="NZ_JAIXCQ010000002.1"/>
</dbReference>
<evidence type="ECO:0000313" key="2">
    <source>
        <dbReference type="EMBL" id="MCA5892358.1"/>
    </source>
</evidence>
<feature type="transmembrane region" description="Helical" evidence="1">
    <location>
        <begin position="158"/>
        <end position="179"/>
    </location>
</feature>
<feature type="transmembrane region" description="Helical" evidence="1">
    <location>
        <begin position="191"/>
        <end position="210"/>
    </location>
</feature>
<dbReference type="EMBL" id="JAIXCQ010000002">
    <property type="protein sequence ID" value="MCA5892358.1"/>
    <property type="molecule type" value="Genomic_DNA"/>
</dbReference>
<keyword evidence="1" id="KW-0812">Transmembrane</keyword>
<protein>
    <recommendedName>
        <fullName evidence="4">ABC-2 type transport system permease protein</fullName>
    </recommendedName>
</protein>
<feature type="transmembrane region" description="Helical" evidence="1">
    <location>
        <begin position="132"/>
        <end position="152"/>
    </location>
</feature>
<evidence type="ECO:0000313" key="3">
    <source>
        <dbReference type="Proteomes" id="UP001319870"/>
    </source>
</evidence>
<feature type="transmembrane region" description="Helical" evidence="1">
    <location>
        <begin position="390"/>
        <end position="416"/>
    </location>
</feature>
<reference evidence="2 3" key="1">
    <citation type="submission" date="2021-09" db="EMBL/GenBank/DDBJ databases">
        <title>Isoptericola luteus sp. nov., a novel bacterium isolated from Harbin, the capital city of Heilongjiang province.</title>
        <authorList>
            <person name="Li J."/>
        </authorList>
    </citation>
    <scope>NUCLEOTIDE SEQUENCE [LARGE SCALE GENOMIC DNA]</scope>
    <source>
        <strain evidence="2 3">NEAU-Y5</strain>
    </source>
</reference>
<comment type="caution">
    <text evidence="2">The sequence shown here is derived from an EMBL/GenBank/DDBJ whole genome shotgun (WGS) entry which is preliminary data.</text>
</comment>
<evidence type="ECO:0000256" key="1">
    <source>
        <dbReference type="SAM" id="Phobius"/>
    </source>
</evidence>
<proteinExistence type="predicted"/>
<organism evidence="2 3">
    <name type="scientific">Isoptericola luteus</name>
    <dbReference type="NCBI Taxonomy" id="2879484"/>
    <lineage>
        <taxon>Bacteria</taxon>
        <taxon>Bacillati</taxon>
        <taxon>Actinomycetota</taxon>
        <taxon>Actinomycetes</taxon>
        <taxon>Micrococcales</taxon>
        <taxon>Promicromonosporaceae</taxon>
        <taxon>Isoptericola</taxon>
    </lineage>
</organism>
<evidence type="ECO:0008006" key="4">
    <source>
        <dbReference type="Google" id="ProtNLM"/>
    </source>
</evidence>
<sequence length="518" mass="50715">MTAPDDGTAASGASLRVPYRRWRRWVRSMRRRTALVRAAEAGGDPHDRVYLGYGVVLLALVYGPILWSAVAVAGGVLPVGAFAGSLLGLGLASAGTALAARTGGPLWVSPAEATFVLGGQFRPRTVLRLRGASLVAGAAVLGAFMTTALASAGGGPALLGWGLAGALGAQVPLAVGVAAQTPRWRRTAHGVAGALLVLGGACLLLPSAVLARPGALGAPGSLGGLVPLGVVAAVGVACVLLVLRVLPDEVDADEAAAGFRRTAIAGSGLAGGDSGGTAELLGARRSGGRGSTFVAPLLRRAPVVARDLLGLRRLVNASLASVLVGGLGGLMVLSGADGGAGDAGGGGGALPVVIGAAALYASSAGWAGGLRAFASQPEPGRLLPGPPGRLLAAHLVIPAAVAAGVGGLALGVGAVLGLSGPVAGPVLVALLVVVLAARAWVAGASAAPPEIFTPMMTPAGDMAMLVLAAWYLRGWLVVVTVAWLAQRAGPGAGVTTAVLAVAVAVWLVRAAVRRVARA</sequence>
<dbReference type="Proteomes" id="UP001319870">
    <property type="component" value="Unassembled WGS sequence"/>
</dbReference>
<keyword evidence="1" id="KW-1133">Transmembrane helix</keyword>
<feature type="transmembrane region" description="Helical" evidence="1">
    <location>
        <begin position="462"/>
        <end position="485"/>
    </location>
</feature>
<keyword evidence="1" id="KW-0472">Membrane</keyword>
<feature type="transmembrane region" description="Helical" evidence="1">
    <location>
        <begin position="50"/>
        <end position="73"/>
    </location>
</feature>
<feature type="transmembrane region" description="Helical" evidence="1">
    <location>
        <begin position="314"/>
        <end position="336"/>
    </location>
</feature>
<feature type="transmembrane region" description="Helical" evidence="1">
    <location>
        <begin position="79"/>
        <end position="100"/>
    </location>
</feature>
<gene>
    <name evidence="2" type="ORF">LEP48_03200</name>
</gene>
<feature type="transmembrane region" description="Helical" evidence="1">
    <location>
        <begin position="348"/>
        <end position="369"/>
    </location>
</feature>
<feature type="transmembrane region" description="Helical" evidence="1">
    <location>
        <begin position="491"/>
        <end position="512"/>
    </location>
</feature>